<organism evidence="2 3">
    <name type="scientific">Lactuca saligna</name>
    <name type="common">Willowleaf lettuce</name>
    <dbReference type="NCBI Taxonomy" id="75948"/>
    <lineage>
        <taxon>Eukaryota</taxon>
        <taxon>Viridiplantae</taxon>
        <taxon>Streptophyta</taxon>
        <taxon>Embryophyta</taxon>
        <taxon>Tracheophyta</taxon>
        <taxon>Spermatophyta</taxon>
        <taxon>Magnoliopsida</taxon>
        <taxon>eudicotyledons</taxon>
        <taxon>Gunneridae</taxon>
        <taxon>Pentapetalae</taxon>
        <taxon>asterids</taxon>
        <taxon>campanulids</taxon>
        <taxon>Asterales</taxon>
        <taxon>Asteraceae</taxon>
        <taxon>Cichorioideae</taxon>
        <taxon>Cichorieae</taxon>
        <taxon>Lactucinae</taxon>
        <taxon>Lactuca</taxon>
    </lineage>
</organism>
<evidence type="ECO:0000256" key="1">
    <source>
        <dbReference type="SAM" id="MobiDB-lite"/>
    </source>
</evidence>
<feature type="compositionally biased region" description="Basic residues" evidence="1">
    <location>
        <begin position="54"/>
        <end position="63"/>
    </location>
</feature>
<evidence type="ECO:0000313" key="2">
    <source>
        <dbReference type="EMBL" id="CAI9263234.1"/>
    </source>
</evidence>
<dbReference type="AlphaFoldDB" id="A0AA35Y1D6"/>
<dbReference type="EMBL" id="OX465086">
    <property type="protein sequence ID" value="CAI9263234.1"/>
    <property type="molecule type" value="Genomic_DNA"/>
</dbReference>
<name>A0AA35Y1D6_LACSI</name>
<keyword evidence="3" id="KW-1185">Reference proteome</keyword>
<gene>
    <name evidence="2" type="ORF">LSALG_LOCUS3932</name>
</gene>
<sequence>MSFPKLLEFWIRCSKLVDPKNQLLVQYLDSIESSNPTGVIPPKVSHKRVEGKSKGSKALKKKKQVEQPQVMEEECVKETIAMKTGVLKCTKKPTKKPSDSPIKTYAQEQVVESVEPNVFEPANPVSSEGGPKKVKQLQFTRRGVLVHKVLYPRSPSSKKHRALDVDQQLKLSVLRENVTVKDENNSDSARSDIRIEDYFIGSPQKDTHIKSTFEEVSP</sequence>
<accession>A0AA35Y1D6</accession>
<evidence type="ECO:0000313" key="3">
    <source>
        <dbReference type="Proteomes" id="UP001177003"/>
    </source>
</evidence>
<feature type="region of interest" description="Disordered" evidence="1">
    <location>
        <begin position="38"/>
        <end position="65"/>
    </location>
</feature>
<proteinExistence type="predicted"/>
<protein>
    <submittedName>
        <fullName evidence="2">Uncharacterized protein</fullName>
    </submittedName>
</protein>
<dbReference type="Proteomes" id="UP001177003">
    <property type="component" value="Chromosome 0"/>
</dbReference>
<reference evidence="2" key="1">
    <citation type="submission" date="2023-04" db="EMBL/GenBank/DDBJ databases">
        <authorList>
            <person name="Vijverberg K."/>
            <person name="Xiong W."/>
            <person name="Schranz E."/>
        </authorList>
    </citation>
    <scope>NUCLEOTIDE SEQUENCE</scope>
</reference>